<sequence length="102" mass="12131">MKTKLSQLEWVKIQIELYGKVSRNEALSRYITRLGALINVLKNPPYNYILSGRYEQTDYGKDYIYYAKTIFNKKREIKILPKLEGQPQRTREKLQPTLYEGI</sequence>
<dbReference type="AlphaFoldDB" id="A0A6H1ZJU5"/>
<name>A0A6H1ZJU5_9ZZZZ</name>
<evidence type="ECO:0000313" key="1">
    <source>
        <dbReference type="EMBL" id="QJA47701.1"/>
    </source>
</evidence>
<gene>
    <name evidence="1" type="ORF">TM448A00720_0030</name>
    <name evidence="2" type="ORF">TM448B00242_0039</name>
</gene>
<reference evidence="1" key="1">
    <citation type="submission" date="2020-03" db="EMBL/GenBank/DDBJ databases">
        <title>The deep terrestrial virosphere.</title>
        <authorList>
            <person name="Holmfeldt K."/>
            <person name="Nilsson E."/>
            <person name="Simone D."/>
            <person name="Lopez-Fernandez M."/>
            <person name="Wu X."/>
            <person name="de Brujin I."/>
            <person name="Lundin D."/>
            <person name="Andersson A."/>
            <person name="Bertilsson S."/>
            <person name="Dopson M."/>
        </authorList>
    </citation>
    <scope>NUCLEOTIDE SEQUENCE</scope>
    <source>
        <strain evidence="1">TM448A00720</strain>
        <strain evidence="2">TM448B00242</strain>
    </source>
</reference>
<evidence type="ECO:0000313" key="2">
    <source>
        <dbReference type="EMBL" id="QJH94565.1"/>
    </source>
</evidence>
<accession>A0A6H1ZJU5</accession>
<organism evidence="1">
    <name type="scientific">viral metagenome</name>
    <dbReference type="NCBI Taxonomy" id="1070528"/>
    <lineage>
        <taxon>unclassified sequences</taxon>
        <taxon>metagenomes</taxon>
        <taxon>organismal metagenomes</taxon>
    </lineage>
</organism>
<proteinExistence type="predicted"/>
<dbReference type="EMBL" id="MT144053">
    <property type="protein sequence ID" value="QJA47701.1"/>
    <property type="molecule type" value="Genomic_DNA"/>
</dbReference>
<protein>
    <submittedName>
        <fullName evidence="1">Uncharacterized protein</fullName>
    </submittedName>
</protein>
<dbReference type="EMBL" id="MT144602">
    <property type="protein sequence ID" value="QJH94565.1"/>
    <property type="molecule type" value="Genomic_DNA"/>
</dbReference>